<dbReference type="Gene3D" id="3.30.470.30">
    <property type="entry name" value="DNA ligase/mRNA capping enzyme"/>
    <property type="match status" value="1"/>
</dbReference>
<dbReference type="Proteomes" id="UP001315278">
    <property type="component" value="Unassembled WGS sequence"/>
</dbReference>
<keyword evidence="2" id="KW-1185">Reference proteome</keyword>
<dbReference type="EMBL" id="JAFCJH010000066">
    <property type="protein sequence ID" value="MBR0800936.1"/>
    <property type="molecule type" value="Genomic_DNA"/>
</dbReference>
<sequence length="78" mass="8503">MLITKGGNDWSTRFPRIVEAALSNRQKQFVIDGEAVILCADGISDFAALHGGKHNAEVRLCAFDLLALGTKICAHCRF</sequence>
<organism evidence="1 2">
    <name type="scientific">Bradyrhizobium jicamae</name>
    <dbReference type="NCBI Taxonomy" id="280332"/>
    <lineage>
        <taxon>Bacteria</taxon>
        <taxon>Pseudomonadati</taxon>
        <taxon>Pseudomonadota</taxon>
        <taxon>Alphaproteobacteria</taxon>
        <taxon>Hyphomicrobiales</taxon>
        <taxon>Nitrobacteraceae</taxon>
        <taxon>Bradyrhizobium</taxon>
    </lineage>
</organism>
<evidence type="ECO:0000313" key="2">
    <source>
        <dbReference type="Proteomes" id="UP001315278"/>
    </source>
</evidence>
<accession>A0ABS5FW35</accession>
<dbReference type="SUPFAM" id="SSF56091">
    <property type="entry name" value="DNA ligase/mRNA capping enzyme, catalytic domain"/>
    <property type="match status" value="1"/>
</dbReference>
<comment type="caution">
    <text evidence="1">The sequence shown here is derived from an EMBL/GenBank/DDBJ whole genome shotgun (WGS) entry which is preliminary data.</text>
</comment>
<evidence type="ECO:0000313" key="1">
    <source>
        <dbReference type="EMBL" id="MBR0800936.1"/>
    </source>
</evidence>
<evidence type="ECO:0008006" key="3">
    <source>
        <dbReference type="Google" id="ProtNLM"/>
    </source>
</evidence>
<gene>
    <name evidence="1" type="ORF">JQ615_36795</name>
</gene>
<dbReference type="RefSeq" id="WP_212495140.1">
    <property type="nucleotide sequence ID" value="NZ_JAFCJH010000066.1"/>
</dbReference>
<name>A0ABS5FW35_9BRAD</name>
<protein>
    <recommendedName>
        <fullName evidence="3">ATP-dependent DNA ligase family profile domain-containing protein</fullName>
    </recommendedName>
</protein>
<proteinExistence type="predicted"/>
<reference evidence="2" key="1">
    <citation type="journal article" date="2021" name="ISME J.">
        <title>Evolutionary origin and ecological implication of a unique nif island in free-living Bradyrhizobium lineages.</title>
        <authorList>
            <person name="Tao J."/>
        </authorList>
    </citation>
    <scope>NUCLEOTIDE SEQUENCE [LARGE SCALE GENOMIC DNA]</scope>
    <source>
        <strain evidence="2">SZCCT0434</strain>
    </source>
</reference>